<evidence type="ECO:0000313" key="1">
    <source>
        <dbReference type="EMBL" id="BAE52442.1"/>
    </source>
</evidence>
<dbReference type="KEGG" id="mag:amb3638"/>
<evidence type="ECO:0000313" key="2">
    <source>
        <dbReference type="Proteomes" id="UP000007058"/>
    </source>
</evidence>
<gene>
    <name evidence="1" type="ordered locus">amb3638</name>
</gene>
<dbReference type="EMBL" id="AP007255">
    <property type="protein sequence ID" value="BAE52442.1"/>
    <property type="molecule type" value="Genomic_DNA"/>
</dbReference>
<organism evidence="1 2">
    <name type="scientific">Paramagnetospirillum magneticum (strain ATCC 700264 / AMB-1)</name>
    <name type="common">Magnetospirillum magneticum</name>
    <dbReference type="NCBI Taxonomy" id="342108"/>
    <lineage>
        <taxon>Bacteria</taxon>
        <taxon>Pseudomonadati</taxon>
        <taxon>Pseudomonadota</taxon>
        <taxon>Alphaproteobacteria</taxon>
        <taxon>Rhodospirillales</taxon>
        <taxon>Magnetospirillaceae</taxon>
        <taxon>Paramagnetospirillum</taxon>
    </lineage>
</organism>
<proteinExistence type="predicted"/>
<reference evidence="1 2" key="1">
    <citation type="journal article" date="2005" name="DNA Res.">
        <title>Complete genome sequence of the facultative anaerobic magnetotactic bacterium Magnetospirillum sp. strain AMB-1.</title>
        <authorList>
            <person name="Matsunaga T."/>
            <person name="Okamura Y."/>
            <person name="Fukuda Y."/>
            <person name="Wahyudi A.T."/>
            <person name="Murase Y."/>
            <person name="Takeyama H."/>
        </authorList>
    </citation>
    <scope>NUCLEOTIDE SEQUENCE [LARGE SCALE GENOMIC DNA]</scope>
    <source>
        <strain evidence="2">ATCC 700264 / AMB-1</strain>
    </source>
</reference>
<dbReference type="AlphaFoldDB" id="Q2W133"/>
<dbReference type="Proteomes" id="UP000007058">
    <property type="component" value="Chromosome"/>
</dbReference>
<sequence length="301" mass="32335">MPCSEPPGASAAHWRAFRSPCIGHDTMTTTQIGRVSAEGSDPLVCLATEYIAVAAIIDNTPGNLPDHLGRRIGEILELARATQAETVAGIAAKLRIHLNDSLTPGGTWPTDGAVDELLVGALRDAGRLSGTSFGMSPAELAGTMGPSIQQEVPMPYIVKAPHIFSPAVGIPPYQSQRDDSHRSPAEVFMQARRPRDTIPFHLDATAMQIGEVNQDAELLSRWDAAWAAEDEANATTSDDPAFDKAMERWAEAWQMVAKLPAKTPAGLAIKVRAMADDLRNGPTAYHEDLIRTTLEALSLIE</sequence>
<protein>
    <submittedName>
        <fullName evidence="1">Uncharacterized protein</fullName>
    </submittedName>
</protein>
<keyword evidence="2" id="KW-1185">Reference proteome</keyword>
<dbReference type="HOGENOM" id="CLU_923772_0_0_5"/>
<name>Q2W133_PARM1</name>
<accession>Q2W133</accession>